<name>A0A8H5J0Y9_9HYPO</name>
<accession>A0A8H5J0Y9</accession>
<evidence type="ECO:0000313" key="1">
    <source>
        <dbReference type="EMBL" id="KAF5546452.1"/>
    </source>
</evidence>
<dbReference type="Proteomes" id="UP000574317">
    <property type="component" value="Unassembled WGS sequence"/>
</dbReference>
<dbReference type="AlphaFoldDB" id="A0A8H5J0Y9"/>
<comment type="caution">
    <text evidence="1">The sequence shown here is derived from an EMBL/GenBank/DDBJ whole genome shotgun (WGS) entry which is preliminary data.</text>
</comment>
<organism evidence="1 2">
    <name type="scientific">Fusarium napiforme</name>
    <dbReference type="NCBI Taxonomy" id="42672"/>
    <lineage>
        <taxon>Eukaryota</taxon>
        <taxon>Fungi</taxon>
        <taxon>Dikarya</taxon>
        <taxon>Ascomycota</taxon>
        <taxon>Pezizomycotina</taxon>
        <taxon>Sordariomycetes</taxon>
        <taxon>Hypocreomycetidae</taxon>
        <taxon>Hypocreales</taxon>
        <taxon>Nectriaceae</taxon>
        <taxon>Fusarium</taxon>
        <taxon>Fusarium fujikuroi species complex</taxon>
    </lineage>
</organism>
<reference evidence="1 2" key="1">
    <citation type="submission" date="2020-05" db="EMBL/GenBank/DDBJ databases">
        <title>Identification and distribution of gene clusters putatively required for synthesis of sphingolipid metabolism inhibitors in phylogenetically diverse species of the filamentous fungus Fusarium.</title>
        <authorList>
            <person name="Kim H.-S."/>
            <person name="Busman M."/>
            <person name="Brown D.W."/>
            <person name="Divon H."/>
            <person name="Uhlig S."/>
            <person name="Proctor R.H."/>
        </authorList>
    </citation>
    <scope>NUCLEOTIDE SEQUENCE [LARGE SCALE GENOMIC DNA]</scope>
    <source>
        <strain evidence="1 2">NRRL 25196</strain>
    </source>
</reference>
<protein>
    <submittedName>
        <fullName evidence="1">Uncharacterized protein</fullName>
    </submittedName>
</protein>
<proteinExistence type="predicted"/>
<evidence type="ECO:0000313" key="2">
    <source>
        <dbReference type="Proteomes" id="UP000574317"/>
    </source>
</evidence>
<gene>
    <name evidence="1" type="ORF">FNAPI_8810</name>
</gene>
<keyword evidence="2" id="KW-1185">Reference proteome</keyword>
<sequence length="278" mass="32724">MSRSESSQLGPIDSQFDLYCMDYFDRFYNPSPHGYQRRYIRFEYQDTVEAHSDNLTSRFCLNPKVDFELVPFKAPECSSLKHHENYTTDGRFFMSLQFIDKDHLILRASLDLVFCGAQQDSQDPETFIFMSVRNDWGKQLQAAATDKRGRGEEAIDVQSKNYWDVEFSQEAIDCKSPIAVPIFARTDFANSVYCLALDERRGENGDIWYIRLGAFVITYAEDVPRFWEGIEEFDKHMPEECAKHDGLHRFKDLKWRKCTYVKMDEVLQRIIEIRALKF</sequence>
<dbReference type="EMBL" id="JAAOAO010000344">
    <property type="protein sequence ID" value="KAF5546452.1"/>
    <property type="molecule type" value="Genomic_DNA"/>
</dbReference>